<dbReference type="Proteomes" id="UP001215598">
    <property type="component" value="Unassembled WGS sequence"/>
</dbReference>
<name>A0AAD7N032_9AGAR</name>
<gene>
    <name evidence="1" type="ORF">B0H16DRAFT_1325416</name>
</gene>
<dbReference type="EMBL" id="JARKIB010000112">
    <property type="protein sequence ID" value="KAJ7738309.1"/>
    <property type="molecule type" value="Genomic_DNA"/>
</dbReference>
<reference evidence="1" key="1">
    <citation type="submission" date="2023-03" db="EMBL/GenBank/DDBJ databases">
        <title>Massive genome expansion in bonnet fungi (Mycena s.s.) driven by repeated elements and novel gene families across ecological guilds.</title>
        <authorList>
            <consortium name="Lawrence Berkeley National Laboratory"/>
            <person name="Harder C.B."/>
            <person name="Miyauchi S."/>
            <person name="Viragh M."/>
            <person name="Kuo A."/>
            <person name="Thoen E."/>
            <person name="Andreopoulos B."/>
            <person name="Lu D."/>
            <person name="Skrede I."/>
            <person name="Drula E."/>
            <person name="Henrissat B."/>
            <person name="Morin E."/>
            <person name="Kohler A."/>
            <person name="Barry K."/>
            <person name="LaButti K."/>
            <person name="Morin E."/>
            <person name="Salamov A."/>
            <person name="Lipzen A."/>
            <person name="Mereny Z."/>
            <person name="Hegedus B."/>
            <person name="Baldrian P."/>
            <person name="Stursova M."/>
            <person name="Weitz H."/>
            <person name="Taylor A."/>
            <person name="Grigoriev I.V."/>
            <person name="Nagy L.G."/>
            <person name="Martin F."/>
            <person name="Kauserud H."/>
        </authorList>
    </citation>
    <scope>NUCLEOTIDE SEQUENCE</scope>
    <source>
        <strain evidence="1">CBHHK182m</strain>
    </source>
</reference>
<protein>
    <submittedName>
        <fullName evidence="1">Uncharacterized protein</fullName>
    </submittedName>
</protein>
<keyword evidence="2" id="KW-1185">Reference proteome</keyword>
<evidence type="ECO:0000313" key="1">
    <source>
        <dbReference type="EMBL" id="KAJ7738309.1"/>
    </source>
</evidence>
<evidence type="ECO:0000313" key="2">
    <source>
        <dbReference type="Proteomes" id="UP001215598"/>
    </source>
</evidence>
<sequence length="236" mass="26636">MCSPQRVLTISRISCRIEPFIYKRLSFVSTFGNADPVPRFLATIDSRPSKFFAVHVKHLYFDHTMPLYFVRKVLSVCTGVVVLGCPHSYRSLAPLIAPLPLQRFLVRELTLPSAPKALPRWTASLTHLGVSGSTYIDAHAYAALPTLIHLAVDAHCYAVSYVSPARILYACPRGRCLIAVTQNESESRSLLEHLHAEGFTDPRCYVHLRARLDGTWDGWSRRLPDMFWVTENCFCS</sequence>
<accession>A0AAD7N032</accession>
<organism evidence="1 2">
    <name type="scientific">Mycena metata</name>
    <dbReference type="NCBI Taxonomy" id="1033252"/>
    <lineage>
        <taxon>Eukaryota</taxon>
        <taxon>Fungi</taxon>
        <taxon>Dikarya</taxon>
        <taxon>Basidiomycota</taxon>
        <taxon>Agaricomycotina</taxon>
        <taxon>Agaricomycetes</taxon>
        <taxon>Agaricomycetidae</taxon>
        <taxon>Agaricales</taxon>
        <taxon>Marasmiineae</taxon>
        <taxon>Mycenaceae</taxon>
        <taxon>Mycena</taxon>
    </lineage>
</organism>
<dbReference type="AlphaFoldDB" id="A0AAD7N032"/>
<comment type="caution">
    <text evidence="1">The sequence shown here is derived from an EMBL/GenBank/DDBJ whole genome shotgun (WGS) entry which is preliminary data.</text>
</comment>
<proteinExistence type="predicted"/>